<comment type="caution">
    <text evidence="7">The sequence shown here is derived from an EMBL/GenBank/DDBJ whole genome shotgun (WGS) entry which is preliminary data.</text>
</comment>
<dbReference type="RefSeq" id="WP_045804902.1">
    <property type="nucleotide sequence ID" value="NZ_LANU01000002.1"/>
</dbReference>
<name>A0A0F3ND75_9RICK</name>
<evidence type="ECO:0000313" key="8">
    <source>
        <dbReference type="Proteomes" id="UP000033546"/>
    </source>
</evidence>
<evidence type="ECO:0000256" key="4">
    <source>
        <dbReference type="ARBA" id="ARBA00022801"/>
    </source>
</evidence>
<dbReference type="NCBIfam" id="TIGR01280">
    <property type="entry name" value="xseB"/>
    <property type="match status" value="1"/>
</dbReference>
<organism evidence="7 8">
    <name type="scientific">Ehrlichia cf. muris str. EmCRT</name>
    <dbReference type="NCBI Taxonomy" id="1359167"/>
    <lineage>
        <taxon>Bacteria</taxon>
        <taxon>Pseudomonadati</taxon>
        <taxon>Pseudomonadota</taxon>
        <taxon>Alphaproteobacteria</taxon>
        <taxon>Rickettsiales</taxon>
        <taxon>Anaplasmataceae</taxon>
        <taxon>Ehrlichia</taxon>
    </lineage>
</organism>
<dbReference type="GO" id="GO:0006308">
    <property type="term" value="P:DNA catabolic process"/>
    <property type="evidence" value="ECO:0007669"/>
    <property type="project" value="UniProtKB-UniRule"/>
</dbReference>
<accession>A0A0F3ND75</accession>
<evidence type="ECO:0000256" key="1">
    <source>
        <dbReference type="ARBA" id="ARBA00009998"/>
    </source>
</evidence>
<comment type="similarity">
    <text evidence="1">Belongs to the XseB family.</text>
</comment>
<dbReference type="GO" id="GO:0009318">
    <property type="term" value="C:exodeoxyribonuclease VII complex"/>
    <property type="evidence" value="ECO:0007669"/>
    <property type="project" value="UniProtKB-UniRule"/>
</dbReference>
<sequence>MSINDEYTFESALEQLELIVKELESSQVTLGRSVELYSLGKELYEYCNKVIEDIELKIEIKE</sequence>
<reference evidence="7 8" key="1">
    <citation type="submission" date="2015-02" db="EMBL/GenBank/DDBJ databases">
        <title>Genome Sequencing of Rickettsiales.</title>
        <authorList>
            <person name="Daugherty S.C."/>
            <person name="Su Q."/>
            <person name="Abolude K."/>
            <person name="Beier-Sexton M."/>
            <person name="Carlyon J.A."/>
            <person name="Carter R."/>
            <person name="Day N.P."/>
            <person name="Dumler S.J."/>
            <person name="Dyachenko V."/>
            <person name="Godinez A."/>
            <person name="Kurtti T.J."/>
            <person name="Lichay M."/>
            <person name="Mullins K.E."/>
            <person name="Ott S."/>
            <person name="Pappas-Brown V."/>
            <person name="Paris D.H."/>
            <person name="Patel P."/>
            <person name="Richards A.L."/>
            <person name="Sadzewicz L."/>
            <person name="Sears K."/>
            <person name="Seidman D."/>
            <person name="Sengamalay N."/>
            <person name="Stenos J."/>
            <person name="Tallon L.J."/>
            <person name="Vincent G."/>
            <person name="Fraser C.M."/>
            <person name="Munderloh U."/>
            <person name="Dunning-Hotopp J.C."/>
        </authorList>
    </citation>
    <scope>NUCLEOTIDE SEQUENCE [LARGE SCALE GENOMIC DNA]</scope>
    <source>
        <strain evidence="7 8">EmCRT</strain>
    </source>
</reference>
<dbReference type="PATRIC" id="fig|1359167.3.peg.571"/>
<evidence type="ECO:0000256" key="6">
    <source>
        <dbReference type="NCBIfam" id="TIGR01280"/>
    </source>
</evidence>
<dbReference type="Gene3D" id="1.10.287.1040">
    <property type="entry name" value="Exonuclease VII, small subunit"/>
    <property type="match status" value="1"/>
</dbReference>
<dbReference type="InterPro" id="IPR037004">
    <property type="entry name" value="Exonuc_VII_ssu_sf"/>
</dbReference>
<keyword evidence="5 7" id="KW-0269">Exonuclease</keyword>
<evidence type="ECO:0000313" key="7">
    <source>
        <dbReference type="EMBL" id="KJV65642.1"/>
    </source>
</evidence>
<keyword evidence="2" id="KW-0963">Cytoplasm</keyword>
<proteinExistence type="inferred from homology"/>
<dbReference type="SUPFAM" id="SSF116842">
    <property type="entry name" value="XseB-like"/>
    <property type="match status" value="1"/>
</dbReference>
<keyword evidence="4" id="KW-0378">Hydrolase</keyword>
<gene>
    <name evidence="7" type="ORF">EMUCRT_0590</name>
</gene>
<evidence type="ECO:0000256" key="3">
    <source>
        <dbReference type="ARBA" id="ARBA00022722"/>
    </source>
</evidence>
<dbReference type="Proteomes" id="UP000033546">
    <property type="component" value="Unassembled WGS sequence"/>
</dbReference>
<evidence type="ECO:0000256" key="2">
    <source>
        <dbReference type="ARBA" id="ARBA00022490"/>
    </source>
</evidence>
<dbReference type="AlphaFoldDB" id="A0A0F3ND75"/>
<dbReference type="EC" id="3.1.11.6" evidence="6"/>
<dbReference type="EMBL" id="LANU01000002">
    <property type="protein sequence ID" value="KJV65642.1"/>
    <property type="molecule type" value="Genomic_DNA"/>
</dbReference>
<dbReference type="GO" id="GO:0008855">
    <property type="term" value="F:exodeoxyribonuclease VII activity"/>
    <property type="evidence" value="ECO:0007669"/>
    <property type="project" value="UniProtKB-UniRule"/>
</dbReference>
<protein>
    <recommendedName>
        <fullName evidence="6">Exodeoxyribonuclease VII small subunit</fullName>
        <ecNumber evidence="6">3.1.11.6</ecNumber>
    </recommendedName>
</protein>
<dbReference type="Pfam" id="PF02609">
    <property type="entry name" value="Exonuc_VII_S"/>
    <property type="match status" value="1"/>
</dbReference>
<keyword evidence="3" id="KW-0540">Nuclease</keyword>
<dbReference type="InterPro" id="IPR003761">
    <property type="entry name" value="Exonuc_VII_S"/>
</dbReference>
<evidence type="ECO:0000256" key="5">
    <source>
        <dbReference type="ARBA" id="ARBA00022839"/>
    </source>
</evidence>